<dbReference type="Proteomes" id="UP000789901">
    <property type="component" value="Unassembled WGS sequence"/>
</dbReference>
<keyword evidence="2" id="KW-1185">Reference proteome</keyword>
<accession>A0ABN7V882</accession>
<gene>
    <name evidence="1" type="ORF">GMARGA_LOCUS15079</name>
</gene>
<reference evidence="1 2" key="1">
    <citation type="submission" date="2021-06" db="EMBL/GenBank/DDBJ databases">
        <authorList>
            <person name="Kallberg Y."/>
            <person name="Tangrot J."/>
            <person name="Rosling A."/>
        </authorList>
    </citation>
    <scope>NUCLEOTIDE SEQUENCE [LARGE SCALE GENOMIC DNA]</scope>
    <source>
        <strain evidence="1 2">120-4 pot B 10/14</strain>
    </source>
</reference>
<organism evidence="1 2">
    <name type="scientific">Gigaspora margarita</name>
    <dbReference type="NCBI Taxonomy" id="4874"/>
    <lineage>
        <taxon>Eukaryota</taxon>
        <taxon>Fungi</taxon>
        <taxon>Fungi incertae sedis</taxon>
        <taxon>Mucoromycota</taxon>
        <taxon>Glomeromycotina</taxon>
        <taxon>Glomeromycetes</taxon>
        <taxon>Diversisporales</taxon>
        <taxon>Gigasporaceae</taxon>
        <taxon>Gigaspora</taxon>
    </lineage>
</organism>
<protein>
    <submittedName>
        <fullName evidence="1">31522_t:CDS:1</fullName>
    </submittedName>
</protein>
<evidence type="ECO:0000313" key="2">
    <source>
        <dbReference type="Proteomes" id="UP000789901"/>
    </source>
</evidence>
<evidence type="ECO:0000313" key="1">
    <source>
        <dbReference type="EMBL" id="CAG8738078.1"/>
    </source>
</evidence>
<sequence>MEVLVIEDFNHEYKNTKRQKLFKKFKLSNLNSTLEHFDHEHKTIDKAWNRIANTIQESSMEIVPRGKRGSNEFYTFLKQATKLHIAF</sequence>
<name>A0ABN7V882_GIGMA</name>
<proteinExistence type="predicted"/>
<dbReference type="EMBL" id="CAJVQB010010248">
    <property type="protein sequence ID" value="CAG8738078.1"/>
    <property type="molecule type" value="Genomic_DNA"/>
</dbReference>
<comment type="caution">
    <text evidence="1">The sequence shown here is derived from an EMBL/GenBank/DDBJ whole genome shotgun (WGS) entry which is preliminary data.</text>
</comment>